<gene>
    <name evidence="1" type="ORF">METZ01_LOCUS75473</name>
</gene>
<reference evidence="1" key="1">
    <citation type="submission" date="2018-05" db="EMBL/GenBank/DDBJ databases">
        <authorList>
            <person name="Lanie J.A."/>
            <person name="Ng W.-L."/>
            <person name="Kazmierczak K.M."/>
            <person name="Andrzejewski T.M."/>
            <person name="Davidsen T.M."/>
            <person name="Wayne K.J."/>
            <person name="Tettelin H."/>
            <person name="Glass J.I."/>
            <person name="Rusch D."/>
            <person name="Podicherti R."/>
            <person name="Tsui H.-C.T."/>
            <person name="Winkler M.E."/>
        </authorList>
    </citation>
    <scope>NUCLEOTIDE SEQUENCE</scope>
</reference>
<sequence>MLNFMRHNNRSSITLFFLSLISASFAQDPPGIKWKQIQTNHYQIIFPEELQSDANRAANTMEHVHQEIGKNLKHRHKKIPILLSNRSAIPNGYVGQAPWRSEWFNIPLMIKEMGSTEWYRDLAVHEGRHIVQTNYMNQGISRFLGMVFGEGTQSLYTGFLIPSWYWEGDAVGIETALTHSGRGRSSYFNRTTRALILEGKKFNY</sequence>
<protein>
    <recommendedName>
        <fullName evidence="2">Peptidase MA-like domain-containing protein</fullName>
    </recommendedName>
</protein>
<evidence type="ECO:0000313" key="1">
    <source>
        <dbReference type="EMBL" id="SVA22619.1"/>
    </source>
</evidence>
<proteinExistence type="predicted"/>
<name>A0A381U3D8_9ZZZZ</name>
<feature type="non-terminal residue" evidence="1">
    <location>
        <position position="204"/>
    </location>
</feature>
<dbReference type="EMBL" id="UINC01005641">
    <property type="protein sequence ID" value="SVA22619.1"/>
    <property type="molecule type" value="Genomic_DNA"/>
</dbReference>
<evidence type="ECO:0008006" key="2">
    <source>
        <dbReference type="Google" id="ProtNLM"/>
    </source>
</evidence>
<organism evidence="1">
    <name type="scientific">marine metagenome</name>
    <dbReference type="NCBI Taxonomy" id="408172"/>
    <lineage>
        <taxon>unclassified sequences</taxon>
        <taxon>metagenomes</taxon>
        <taxon>ecological metagenomes</taxon>
    </lineage>
</organism>
<accession>A0A381U3D8</accession>
<dbReference type="AlphaFoldDB" id="A0A381U3D8"/>